<feature type="non-terminal residue" evidence="1">
    <location>
        <position position="101"/>
    </location>
</feature>
<proteinExistence type="predicted"/>
<organism evidence="1">
    <name type="scientific">Spongospora subterranea</name>
    <dbReference type="NCBI Taxonomy" id="70186"/>
    <lineage>
        <taxon>Eukaryota</taxon>
        <taxon>Sar</taxon>
        <taxon>Rhizaria</taxon>
        <taxon>Endomyxa</taxon>
        <taxon>Phytomyxea</taxon>
        <taxon>Plasmodiophorida</taxon>
        <taxon>Plasmodiophoridae</taxon>
        <taxon>Spongospora</taxon>
    </lineage>
</organism>
<protein>
    <submittedName>
        <fullName evidence="1">Uncharacterized protein</fullName>
    </submittedName>
</protein>
<sequence length="101" mass="11899">MHGISGCRRHQTETSHCDIVIYLDRSVYQVVVHINQDRDYTIRAHVITARPTKIFPHFFAFYGVMQTKTISSEPDGRRKRSDDLGQHRQSMTFVERYCIQL</sequence>
<accession>A0A0H5RGG1</accession>
<dbReference type="EMBL" id="HACM01012666">
    <property type="protein sequence ID" value="CRZ13108.1"/>
    <property type="molecule type" value="Transcribed_RNA"/>
</dbReference>
<name>A0A0H5RGG1_9EUKA</name>
<dbReference type="AlphaFoldDB" id="A0A0H5RGG1"/>
<evidence type="ECO:0000313" key="1">
    <source>
        <dbReference type="EMBL" id="CRZ13108.1"/>
    </source>
</evidence>
<reference evidence="1" key="1">
    <citation type="submission" date="2015-04" db="EMBL/GenBank/DDBJ databases">
        <title>The genome sequence of the plant pathogenic Rhizarian Plasmodiophora brassicae reveals insights in its biotrophic life cycle and the origin of chitin synthesis.</title>
        <authorList>
            <person name="Schwelm A."/>
            <person name="Fogelqvist J."/>
            <person name="Knaust A."/>
            <person name="Julke S."/>
            <person name="Lilja T."/>
            <person name="Dhandapani V."/>
            <person name="Bonilla-Rosso G."/>
            <person name="Karlsson M."/>
            <person name="Shevchenko A."/>
            <person name="Choi S.R."/>
            <person name="Kim H.G."/>
            <person name="Park J.Y."/>
            <person name="Lim Y.P."/>
            <person name="Ludwig-Muller J."/>
            <person name="Dixelius C."/>
        </authorList>
    </citation>
    <scope>NUCLEOTIDE SEQUENCE</scope>
    <source>
        <tissue evidence="1">Potato root galls</tissue>
    </source>
</reference>